<name>A0A1R0H7E3_9FUNG</name>
<dbReference type="AlphaFoldDB" id="A0A1R0H7E3"/>
<evidence type="ECO:0000313" key="2">
    <source>
        <dbReference type="Proteomes" id="UP000187455"/>
    </source>
</evidence>
<accession>A0A1R0H7E3</accession>
<comment type="caution">
    <text evidence="1">The sequence shown here is derived from an EMBL/GenBank/DDBJ whole genome shotgun (WGS) entry which is preliminary data.</text>
</comment>
<keyword evidence="2" id="KW-1185">Reference proteome</keyword>
<reference evidence="1 2" key="1">
    <citation type="journal article" date="2016" name="Mol. Biol. Evol.">
        <title>Genome-Wide Survey of Gut Fungi (Harpellales) Reveals the First Horizontally Transferred Ubiquitin Gene from a Mosquito Host.</title>
        <authorList>
            <person name="Wang Y."/>
            <person name="White M.M."/>
            <person name="Kvist S."/>
            <person name="Moncalvo J.M."/>
        </authorList>
    </citation>
    <scope>NUCLEOTIDE SEQUENCE [LARGE SCALE GENOMIC DNA]</scope>
    <source>
        <strain evidence="1 2">ALG-7-W6</strain>
    </source>
</reference>
<protein>
    <submittedName>
        <fullName evidence="1">Uncharacterized protein</fullName>
    </submittedName>
</protein>
<sequence length="76" mass="8686">MGFLQAWDLKDALLLQPTRRCDTPDCGALHLDIENLQIHTVLYIPSFTRFTSPRIAVPKIQCSVSLFLSKNRKFPV</sequence>
<dbReference type="Proteomes" id="UP000187455">
    <property type="component" value="Unassembled WGS sequence"/>
</dbReference>
<evidence type="ECO:0000313" key="1">
    <source>
        <dbReference type="EMBL" id="OLY85100.1"/>
    </source>
</evidence>
<dbReference type="EMBL" id="LSSL01000233">
    <property type="protein sequence ID" value="OLY85100.1"/>
    <property type="molecule type" value="Genomic_DNA"/>
</dbReference>
<proteinExistence type="predicted"/>
<gene>
    <name evidence="1" type="ORF">AYI68_g717</name>
</gene>
<organism evidence="1 2">
    <name type="scientific">Smittium mucronatum</name>
    <dbReference type="NCBI Taxonomy" id="133383"/>
    <lineage>
        <taxon>Eukaryota</taxon>
        <taxon>Fungi</taxon>
        <taxon>Fungi incertae sedis</taxon>
        <taxon>Zoopagomycota</taxon>
        <taxon>Kickxellomycotina</taxon>
        <taxon>Harpellomycetes</taxon>
        <taxon>Harpellales</taxon>
        <taxon>Legeriomycetaceae</taxon>
        <taxon>Smittium</taxon>
    </lineage>
</organism>